<dbReference type="PANTHER" id="PTHR16263:SF4">
    <property type="entry name" value="TETRATRICOPEPTIDE REPEAT PROTEIN 38"/>
    <property type="match status" value="1"/>
</dbReference>
<dbReference type="EMBL" id="JAMC01000002">
    <property type="protein sequence ID" value="KEJ89788.1"/>
    <property type="molecule type" value="Genomic_DNA"/>
</dbReference>
<evidence type="ECO:0000313" key="5">
    <source>
        <dbReference type="EMBL" id="KEJ89788.1"/>
    </source>
</evidence>
<accession>A0A073IHH6</accession>
<organism evidence="5 6">
    <name type="scientific">Sulfitobacter donghicola DSW-25 = KCTC 12864 = JCM 14565</name>
    <dbReference type="NCBI Taxonomy" id="1300350"/>
    <lineage>
        <taxon>Bacteria</taxon>
        <taxon>Pseudomonadati</taxon>
        <taxon>Pseudomonadota</taxon>
        <taxon>Alphaproteobacteria</taxon>
        <taxon>Rhodobacterales</taxon>
        <taxon>Roseobacteraceae</taxon>
        <taxon>Sulfitobacter</taxon>
    </lineage>
</organism>
<keyword evidence="6" id="KW-1185">Reference proteome</keyword>
<evidence type="ECO:0000313" key="6">
    <source>
        <dbReference type="Proteomes" id="UP000027734"/>
    </source>
</evidence>
<dbReference type="Proteomes" id="UP000027734">
    <property type="component" value="Unassembled WGS sequence"/>
</dbReference>
<dbReference type="CDD" id="cd05804">
    <property type="entry name" value="StaR_like"/>
    <property type="match status" value="1"/>
</dbReference>
<reference evidence="5 6" key="1">
    <citation type="submission" date="2014-01" db="EMBL/GenBank/DDBJ databases">
        <title>Sulfitobacter donghicola JCM 14565 Genome Sequencing.</title>
        <authorList>
            <person name="Lai Q."/>
            <person name="Hong Z."/>
        </authorList>
    </citation>
    <scope>NUCLEOTIDE SEQUENCE [LARGE SCALE GENOMIC DNA]</scope>
    <source>
        <strain evidence="5 6">JCM 14565</strain>
    </source>
</reference>
<dbReference type="STRING" id="1300350.Z948_812"/>
<keyword evidence="3" id="KW-0677">Repeat</keyword>
<dbReference type="Gene3D" id="1.25.40.10">
    <property type="entry name" value="Tetratricopeptide repeat domain"/>
    <property type="match status" value="1"/>
</dbReference>
<gene>
    <name evidence="5" type="ORF">DSW25_06080</name>
</gene>
<dbReference type="InterPro" id="IPR011990">
    <property type="entry name" value="TPR-like_helical_dom_sf"/>
</dbReference>
<keyword evidence="4" id="KW-0802">TPR repeat</keyword>
<protein>
    <recommendedName>
        <fullName evidence="2">Tetratricopeptide repeat protein 38</fullName>
    </recommendedName>
</protein>
<name>A0A073IHH6_9RHOB</name>
<proteinExistence type="inferred from homology"/>
<evidence type="ECO:0000256" key="4">
    <source>
        <dbReference type="ARBA" id="ARBA00022803"/>
    </source>
</evidence>
<comment type="caution">
    <text evidence="5">The sequence shown here is derived from an EMBL/GenBank/DDBJ whole genome shotgun (WGS) entry which is preliminary data.</text>
</comment>
<sequence>MTQTDICFCPVSLTSSAALEHWNGVILGLLSHGTQTPVHLGRLMEAEPDFAMGHAARGLFCLMTGRAEVIGAAWEALVTAQTCAAQGQITERERGWITALSLWLEGKPTAAVAAAETVLRAMPHDTVTAKLSHGIRFMIGDSAGMRRSIERVLDAHGTDHACYGYLQGCHAFTLEETGEYELAEEAGLKGLLYAKDDAWGLHAVAHVHDMTARPDCGIALIEQNTAAWGASNNFRYHVWWHKALLHIERGELDTALGLYDAQIRADKTDDYRDISNATSLLMRLELEGKAIGNRWEELANFSENRVEDGCLVFADLHYLLALTGADRGEARDAMSARFARDAAKPGEMPARVQDPGLAAVAGLNAFSEGRYDEAFQNLAAARPMMPTIGGSHAQRDVFERMTIDAGLRAGRYDATETILRDRQNLRGGHLDRFATTRFEKLNAARSIAAQ</sequence>
<dbReference type="InterPro" id="IPR033891">
    <property type="entry name" value="TTC38"/>
</dbReference>
<dbReference type="eggNOG" id="COG0457">
    <property type="taxonomic scope" value="Bacteria"/>
</dbReference>
<dbReference type="SUPFAM" id="SSF48452">
    <property type="entry name" value="TPR-like"/>
    <property type="match status" value="1"/>
</dbReference>
<evidence type="ECO:0000256" key="1">
    <source>
        <dbReference type="ARBA" id="ARBA00005857"/>
    </source>
</evidence>
<dbReference type="AlphaFoldDB" id="A0A073IHH6"/>
<dbReference type="PANTHER" id="PTHR16263">
    <property type="entry name" value="TETRATRICOPEPTIDE REPEAT PROTEIN 38"/>
    <property type="match status" value="1"/>
</dbReference>
<comment type="similarity">
    <text evidence="1">Belongs to the TTC38 family.</text>
</comment>
<evidence type="ECO:0000256" key="2">
    <source>
        <dbReference type="ARBA" id="ARBA00019992"/>
    </source>
</evidence>
<evidence type="ECO:0000256" key="3">
    <source>
        <dbReference type="ARBA" id="ARBA00022737"/>
    </source>
</evidence>